<dbReference type="Pfam" id="PF03444">
    <property type="entry name" value="WHD_HrcA"/>
    <property type="match status" value="1"/>
</dbReference>
<dbReference type="InterPro" id="IPR036390">
    <property type="entry name" value="WH_DNA-bd_sf"/>
</dbReference>
<dbReference type="Gene3D" id="3.30.450.40">
    <property type="match status" value="1"/>
</dbReference>
<dbReference type="Gene3D" id="3.30.390.60">
    <property type="entry name" value="Heat-inducible transcription repressor hrca homolog, domain 3"/>
    <property type="match status" value="1"/>
</dbReference>
<evidence type="ECO:0000259" key="6">
    <source>
        <dbReference type="Pfam" id="PF01628"/>
    </source>
</evidence>
<dbReference type="Proteomes" id="UP000198611">
    <property type="component" value="Unassembled WGS sequence"/>
</dbReference>
<evidence type="ECO:0000256" key="2">
    <source>
        <dbReference type="ARBA" id="ARBA00023015"/>
    </source>
</evidence>
<organism evidence="8 9">
    <name type="scientific">Thiohalospira halophila DSM 15071</name>
    <dbReference type="NCBI Taxonomy" id="1123397"/>
    <lineage>
        <taxon>Bacteria</taxon>
        <taxon>Pseudomonadati</taxon>
        <taxon>Pseudomonadota</taxon>
        <taxon>Gammaproteobacteria</taxon>
        <taxon>Thiohalospirales</taxon>
        <taxon>Thiohalospiraceae</taxon>
        <taxon>Thiohalospira</taxon>
    </lineage>
</organism>
<evidence type="ECO:0000256" key="5">
    <source>
        <dbReference type="HAMAP-Rule" id="MF_00081"/>
    </source>
</evidence>
<dbReference type="InterPro" id="IPR005104">
    <property type="entry name" value="WHTH_HrcA_DNA-bd"/>
</dbReference>
<dbReference type="Gene3D" id="1.10.10.10">
    <property type="entry name" value="Winged helix-like DNA-binding domain superfamily/Winged helix DNA-binding domain"/>
    <property type="match status" value="1"/>
</dbReference>
<dbReference type="STRING" id="1123397.SAMN05660831_02474"/>
<dbReference type="SUPFAM" id="SSF55781">
    <property type="entry name" value="GAF domain-like"/>
    <property type="match status" value="1"/>
</dbReference>
<dbReference type="PIRSF" id="PIRSF005485">
    <property type="entry name" value="HrcA"/>
    <property type="match status" value="1"/>
</dbReference>
<dbReference type="Pfam" id="PF01628">
    <property type="entry name" value="HrcA"/>
    <property type="match status" value="1"/>
</dbReference>
<keyword evidence="9" id="KW-1185">Reference proteome</keyword>
<feature type="domain" description="Winged helix-turn-helix transcription repressor HrcA DNA-binding" evidence="7">
    <location>
        <begin position="8"/>
        <end position="79"/>
    </location>
</feature>
<dbReference type="InterPro" id="IPR023120">
    <property type="entry name" value="WHTH_transcript_rep_HrcA_IDD"/>
</dbReference>
<dbReference type="EMBL" id="FOMJ01000010">
    <property type="protein sequence ID" value="SFD86029.1"/>
    <property type="molecule type" value="Genomic_DNA"/>
</dbReference>
<dbReference type="GO" id="GO:0045892">
    <property type="term" value="P:negative regulation of DNA-templated transcription"/>
    <property type="evidence" value="ECO:0007669"/>
    <property type="project" value="UniProtKB-UniRule"/>
</dbReference>
<dbReference type="GO" id="GO:0003677">
    <property type="term" value="F:DNA binding"/>
    <property type="evidence" value="ECO:0007669"/>
    <property type="project" value="InterPro"/>
</dbReference>
<evidence type="ECO:0000256" key="1">
    <source>
        <dbReference type="ARBA" id="ARBA00022491"/>
    </source>
</evidence>
<evidence type="ECO:0000259" key="7">
    <source>
        <dbReference type="Pfam" id="PF03444"/>
    </source>
</evidence>
<feature type="domain" description="Heat-inducible transcription repressor HrcA C-terminal" evidence="6">
    <location>
        <begin position="113"/>
        <end position="332"/>
    </location>
</feature>
<dbReference type="InterPro" id="IPR029016">
    <property type="entry name" value="GAF-like_dom_sf"/>
</dbReference>
<comment type="similarity">
    <text evidence="5">Belongs to the HrcA family.</text>
</comment>
<evidence type="ECO:0000256" key="4">
    <source>
        <dbReference type="ARBA" id="ARBA00023163"/>
    </source>
</evidence>
<dbReference type="AlphaFoldDB" id="A0A1I1VTH7"/>
<keyword evidence="3 5" id="KW-0346">Stress response</keyword>
<dbReference type="HAMAP" id="MF_00081">
    <property type="entry name" value="HrcA"/>
    <property type="match status" value="1"/>
</dbReference>
<dbReference type="RefSeq" id="WP_093429083.1">
    <property type="nucleotide sequence ID" value="NZ_FOMJ01000010.1"/>
</dbReference>
<dbReference type="OrthoDB" id="9783139at2"/>
<gene>
    <name evidence="5" type="primary">hrcA</name>
    <name evidence="8" type="ORF">SAMN05660831_02474</name>
</gene>
<dbReference type="PANTHER" id="PTHR34824">
    <property type="entry name" value="HEAT-INDUCIBLE TRANSCRIPTION REPRESSOR HRCA"/>
    <property type="match status" value="1"/>
</dbReference>
<proteinExistence type="inferred from homology"/>
<evidence type="ECO:0000313" key="8">
    <source>
        <dbReference type="EMBL" id="SFD86029.1"/>
    </source>
</evidence>
<dbReference type="InterPro" id="IPR036388">
    <property type="entry name" value="WH-like_DNA-bd_sf"/>
</dbReference>
<dbReference type="InterPro" id="IPR002571">
    <property type="entry name" value="HrcA"/>
</dbReference>
<sequence length="350" mass="39018">MTDETHNLSERALTLLKTLVERHINEGQPQGSRALSRASGLNVSPATIRNIMADLEEMGLVRSPHTSAGRIPTARGYRLFVDSMLTVGSLDEGELDSLSDQLDPDTTTPELYSHASSLLSSITRMAGVVVLPRQEQAAFRHIEFLRLDDERVLVIWVINERDVQNRIIHTERAFSESELQEAANYLNHHFAGRNLHDIRAGLLREMRQARDSANRLMVTAIQMAEKAFAADPEEESGDYVMEGEFNLLDYEEMADTDKLRELFQTFSRKRDIMDLLDRASVADGVQIFIGEESGYEVFEDLSVVTAPYGADGRTLGVLGVIGPTRMAYDRVIPVVDVTARLLGAALNRGT</sequence>
<reference evidence="8 9" key="1">
    <citation type="submission" date="2016-10" db="EMBL/GenBank/DDBJ databases">
        <authorList>
            <person name="de Groot N.N."/>
        </authorList>
    </citation>
    <scope>NUCLEOTIDE SEQUENCE [LARGE SCALE GENOMIC DNA]</scope>
    <source>
        <strain evidence="8 9">HL3</strain>
    </source>
</reference>
<evidence type="ECO:0000256" key="3">
    <source>
        <dbReference type="ARBA" id="ARBA00023016"/>
    </source>
</evidence>
<evidence type="ECO:0000313" key="9">
    <source>
        <dbReference type="Proteomes" id="UP000198611"/>
    </source>
</evidence>
<keyword evidence="4 5" id="KW-0804">Transcription</keyword>
<comment type="function">
    <text evidence="5">Negative regulator of class I heat shock genes (grpE-dnaK-dnaJ and groELS operons). Prevents heat-shock induction of these operons.</text>
</comment>
<dbReference type="InterPro" id="IPR021153">
    <property type="entry name" value="HrcA_C"/>
</dbReference>
<keyword evidence="2 5" id="KW-0805">Transcription regulation</keyword>
<protein>
    <recommendedName>
        <fullName evidence="5">Heat-inducible transcription repressor HrcA</fullName>
    </recommendedName>
</protein>
<dbReference type="SUPFAM" id="SSF46785">
    <property type="entry name" value="Winged helix' DNA-binding domain"/>
    <property type="match status" value="1"/>
</dbReference>
<dbReference type="PANTHER" id="PTHR34824:SF1">
    <property type="entry name" value="HEAT-INDUCIBLE TRANSCRIPTION REPRESSOR HRCA"/>
    <property type="match status" value="1"/>
</dbReference>
<accession>A0A1I1VTH7</accession>
<keyword evidence="1 5" id="KW-0678">Repressor</keyword>
<dbReference type="NCBIfam" id="TIGR00331">
    <property type="entry name" value="hrcA"/>
    <property type="match status" value="1"/>
</dbReference>
<name>A0A1I1VTH7_9GAMM</name>